<protein>
    <submittedName>
        <fullName evidence="2">E3 ubiquitin-protein ligase MARCHF3</fullName>
    </submittedName>
</protein>
<evidence type="ECO:0000313" key="3">
    <source>
        <dbReference type="Proteomes" id="UP001623348"/>
    </source>
</evidence>
<dbReference type="EMBL" id="BAAFJT010000018">
    <property type="protein sequence ID" value="GAB0197825.1"/>
    <property type="molecule type" value="Genomic_DNA"/>
</dbReference>
<gene>
    <name evidence="2" type="ORF">GRJ2_002247900</name>
</gene>
<evidence type="ECO:0000313" key="2">
    <source>
        <dbReference type="EMBL" id="GAB0197825.1"/>
    </source>
</evidence>
<keyword evidence="3" id="KW-1185">Reference proteome</keyword>
<proteinExistence type="predicted"/>
<feature type="region of interest" description="Disordered" evidence="1">
    <location>
        <begin position="1"/>
        <end position="59"/>
    </location>
</feature>
<dbReference type="Proteomes" id="UP001623348">
    <property type="component" value="Unassembled WGS sequence"/>
</dbReference>
<sequence length="71" mass="7404">MPAGSKTDSLLAKAKPIGDGGSTSGIMEFRREKNLLHNSNWKRGGGGAPGTGADIPLQPMVNTMVRKSVPL</sequence>
<evidence type="ECO:0000256" key="1">
    <source>
        <dbReference type="SAM" id="MobiDB-lite"/>
    </source>
</evidence>
<name>A0ABC9XJH6_GRUJA</name>
<reference evidence="2 3" key="1">
    <citation type="submission" date="2024-06" db="EMBL/GenBank/DDBJ databases">
        <title>The draft genome of Grus japonensis, version 3.</title>
        <authorList>
            <person name="Nabeshima K."/>
            <person name="Suzuki S."/>
            <person name="Onuma M."/>
        </authorList>
    </citation>
    <scope>NUCLEOTIDE SEQUENCE [LARGE SCALE GENOMIC DNA]</scope>
    <source>
        <strain evidence="2 3">451A</strain>
    </source>
</reference>
<organism evidence="2 3">
    <name type="scientific">Grus japonensis</name>
    <name type="common">Japanese crane</name>
    <name type="synonym">Red-crowned crane</name>
    <dbReference type="NCBI Taxonomy" id="30415"/>
    <lineage>
        <taxon>Eukaryota</taxon>
        <taxon>Metazoa</taxon>
        <taxon>Chordata</taxon>
        <taxon>Craniata</taxon>
        <taxon>Vertebrata</taxon>
        <taxon>Euteleostomi</taxon>
        <taxon>Archelosauria</taxon>
        <taxon>Archosauria</taxon>
        <taxon>Dinosauria</taxon>
        <taxon>Saurischia</taxon>
        <taxon>Theropoda</taxon>
        <taxon>Coelurosauria</taxon>
        <taxon>Aves</taxon>
        <taxon>Neognathae</taxon>
        <taxon>Neoaves</taxon>
        <taxon>Gruiformes</taxon>
        <taxon>Gruidae</taxon>
        <taxon>Grus</taxon>
    </lineage>
</organism>
<comment type="caution">
    <text evidence="2">The sequence shown here is derived from an EMBL/GenBank/DDBJ whole genome shotgun (WGS) entry which is preliminary data.</text>
</comment>
<accession>A0ABC9XJH6</accession>
<dbReference type="AlphaFoldDB" id="A0ABC9XJH6"/>